<evidence type="ECO:0000313" key="5">
    <source>
        <dbReference type="Proteomes" id="UP000291084"/>
    </source>
</evidence>
<comment type="similarity">
    <text evidence="1">Belongs to the zinc-containing alcohol dehydrogenase family. Quinone oxidoreductase subfamily.</text>
</comment>
<sequence length="128" mass="13972">MPVKSMIWKMLVKAQATAPASSEVVKLTPVPYEMKAWVYGEYGGVDVLKLDSNVAVPDGKEDQVLVKVAAALNPVDAKRKQGKFKTVLGYDVAGVLVKVGSEVKDFKVGDEVYGNVNKALEVVWIFSW</sequence>
<evidence type="ECO:0000313" key="4">
    <source>
        <dbReference type="EMBL" id="BAT86863.1"/>
    </source>
</evidence>
<feature type="domain" description="Alcohol dehydrogenase-like N-terminal" evidence="3">
    <location>
        <begin position="61"/>
        <end position="114"/>
    </location>
</feature>
<protein>
    <recommendedName>
        <fullName evidence="3">Alcohol dehydrogenase-like N-terminal domain-containing protein</fullName>
    </recommendedName>
</protein>
<proteinExistence type="inferred from homology"/>
<organism evidence="4 5">
    <name type="scientific">Vigna angularis var. angularis</name>
    <dbReference type="NCBI Taxonomy" id="157739"/>
    <lineage>
        <taxon>Eukaryota</taxon>
        <taxon>Viridiplantae</taxon>
        <taxon>Streptophyta</taxon>
        <taxon>Embryophyta</taxon>
        <taxon>Tracheophyta</taxon>
        <taxon>Spermatophyta</taxon>
        <taxon>Magnoliopsida</taxon>
        <taxon>eudicotyledons</taxon>
        <taxon>Gunneridae</taxon>
        <taxon>Pentapetalae</taxon>
        <taxon>rosids</taxon>
        <taxon>fabids</taxon>
        <taxon>Fabales</taxon>
        <taxon>Fabaceae</taxon>
        <taxon>Papilionoideae</taxon>
        <taxon>50 kb inversion clade</taxon>
        <taxon>NPAAA clade</taxon>
        <taxon>indigoferoid/millettioid clade</taxon>
        <taxon>Phaseoleae</taxon>
        <taxon>Vigna</taxon>
    </lineage>
</organism>
<evidence type="ECO:0000256" key="1">
    <source>
        <dbReference type="ARBA" id="ARBA00010371"/>
    </source>
</evidence>
<name>A0A0S3S231_PHAAN</name>
<dbReference type="InterPro" id="IPR044626">
    <property type="entry name" value="AOR-like"/>
</dbReference>
<dbReference type="GO" id="GO:0016628">
    <property type="term" value="F:oxidoreductase activity, acting on the CH-CH group of donors, NAD or NADP as acceptor"/>
    <property type="evidence" value="ECO:0007669"/>
    <property type="project" value="InterPro"/>
</dbReference>
<dbReference type="InterPro" id="IPR011032">
    <property type="entry name" value="GroES-like_sf"/>
</dbReference>
<dbReference type="Proteomes" id="UP000291084">
    <property type="component" value="Chromosome 5"/>
</dbReference>
<dbReference type="Pfam" id="PF08240">
    <property type="entry name" value="ADH_N"/>
    <property type="match status" value="1"/>
</dbReference>
<dbReference type="AlphaFoldDB" id="A0A0S3S231"/>
<dbReference type="EMBL" id="AP015038">
    <property type="protein sequence ID" value="BAT86863.1"/>
    <property type="molecule type" value="Genomic_DNA"/>
</dbReference>
<keyword evidence="2" id="KW-0560">Oxidoreductase</keyword>
<dbReference type="PANTHER" id="PTHR44573">
    <property type="entry name" value="NADPH-DEPENDENT ALKENAL/ONE OXIDOREDUCTASE, CHLOROPLASTIC"/>
    <property type="match status" value="1"/>
</dbReference>
<dbReference type="SUPFAM" id="SSF50129">
    <property type="entry name" value="GroES-like"/>
    <property type="match status" value="1"/>
</dbReference>
<keyword evidence="5" id="KW-1185">Reference proteome</keyword>
<dbReference type="InterPro" id="IPR013154">
    <property type="entry name" value="ADH-like_N"/>
</dbReference>
<accession>A0A0S3S231</accession>
<reference evidence="4 5" key="1">
    <citation type="journal article" date="2015" name="Sci. Rep.">
        <title>The power of single molecule real-time sequencing technology in the de novo assembly of a eukaryotic genome.</title>
        <authorList>
            <person name="Sakai H."/>
            <person name="Naito K."/>
            <person name="Ogiso-Tanaka E."/>
            <person name="Takahashi Y."/>
            <person name="Iseki K."/>
            <person name="Muto C."/>
            <person name="Satou K."/>
            <person name="Teruya K."/>
            <person name="Shiroma A."/>
            <person name="Shimoji M."/>
            <person name="Hirano T."/>
            <person name="Itoh T."/>
            <person name="Kaga A."/>
            <person name="Tomooka N."/>
        </authorList>
    </citation>
    <scope>NUCLEOTIDE SEQUENCE [LARGE SCALE GENOMIC DNA]</scope>
    <source>
        <strain evidence="5">cv. Shumari</strain>
    </source>
</reference>
<evidence type="ECO:0000256" key="2">
    <source>
        <dbReference type="ARBA" id="ARBA00023002"/>
    </source>
</evidence>
<dbReference type="Gene3D" id="3.90.180.10">
    <property type="entry name" value="Medium-chain alcohol dehydrogenases, catalytic domain"/>
    <property type="match status" value="1"/>
</dbReference>
<gene>
    <name evidence="4" type="primary">Vigan.05G018900</name>
    <name evidence="4" type="ORF">VIGAN_05018900</name>
</gene>
<evidence type="ECO:0000259" key="3">
    <source>
        <dbReference type="Pfam" id="PF08240"/>
    </source>
</evidence>
<dbReference type="PANTHER" id="PTHR44573:SF1">
    <property type="entry name" value="NADPH-DEPENDENT ALKENAL_ONE OXIDOREDUCTASE, CHLOROPLASTIC"/>
    <property type="match status" value="1"/>
</dbReference>